<dbReference type="EMBL" id="JARULN010000002">
    <property type="protein sequence ID" value="MDG5753205.1"/>
    <property type="molecule type" value="Genomic_DNA"/>
</dbReference>
<reference evidence="2 3" key="1">
    <citation type="submission" date="2023-04" db="EMBL/GenBank/DDBJ databases">
        <title>Ectobacillus antri isolated from activated sludge.</title>
        <authorList>
            <person name="Yan P."/>
            <person name="Liu X."/>
        </authorList>
    </citation>
    <scope>NUCLEOTIDE SEQUENCE [LARGE SCALE GENOMIC DNA]</scope>
    <source>
        <strain evidence="2 3">C18H</strain>
    </source>
</reference>
<proteinExistence type="predicted"/>
<dbReference type="RefSeq" id="WP_124563315.1">
    <property type="nucleotide sequence ID" value="NZ_JARRRY010000001.1"/>
</dbReference>
<dbReference type="Proteomes" id="UP001218246">
    <property type="component" value="Unassembled WGS sequence"/>
</dbReference>
<name>A0ABT6H2I8_9BACI</name>
<feature type="signal peptide" evidence="1">
    <location>
        <begin position="1"/>
        <end position="26"/>
    </location>
</feature>
<evidence type="ECO:0000313" key="2">
    <source>
        <dbReference type="EMBL" id="MDG5753205.1"/>
    </source>
</evidence>
<accession>A0ABT6H2I8</accession>
<sequence length="211" mass="23440">MKKQVIKGIMLILICSVSTSCISAGAEKNESKDNVVKQKGVECKEGTVNKNEGGVISFEEYRKLFEQLNDSIKVDGYTLKASSLGPDVTAIDKDLSFGKREWITIDGKMNNTEPESTQEMLFFENARGTSQITITVGYTDNYIAEDLLIYPTNRGYDELNRELADKTDSIVVAYKNILISVQHVATEKADMVATQSALREVIKNLKKAPNN</sequence>
<feature type="chain" id="PRO_5046665104" evidence="1">
    <location>
        <begin position="27"/>
        <end position="211"/>
    </location>
</feature>
<keyword evidence="3" id="KW-1185">Reference proteome</keyword>
<keyword evidence="1" id="KW-0732">Signal</keyword>
<organism evidence="2 3">
    <name type="scientific">Ectobacillus antri</name>
    <dbReference type="NCBI Taxonomy" id="2486280"/>
    <lineage>
        <taxon>Bacteria</taxon>
        <taxon>Bacillati</taxon>
        <taxon>Bacillota</taxon>
        <taxon>Bacilli</taxon>
        <taxon>Bacillales</taxon>
        <taxon>Bacillaceae</taxon>
        <taxon>Ectobacillus</taxon>
    </lineage>
</organism>
<evidence type="ECO:0000313" key="3">
    <source>
        <dbReference type="Proteomes" id="UP001218246"/>
    </source>
</evidence>
<dbReference type="PROSITE" id="PS51257">
    <property type="entry name" value="PROKAR_LIPOPROTEIN"/>
    <property type="match status" value="1"/>
</dbReference>
<protein>
    <submittedName>
        <fullName evidence="2">Uncharacterized protein</fullName>
    </submittedName>
</protein>
<comment type="caution">
    <text evidence="2">The sequence shown here is derived from an EMBL/GenBank/DDBJ whole genome shotgun (WGS) entry which is preliminary data.</text>
</comment>
<gene>
    <name evidence="2" type="ORF">P6P90_04230</name>
</gene>
<evidence type="ECO:0000256" key="1">
    <source>
        <dbReference type="SAM" id="SignalP"/>
    </source>
</evidence>